<comment type="caution">
    <text evidence="1">The sequence shown here is derived from an EMBL/GenBank/DDBJ whole genome shotgun (WGS) entry which is preliminary data.</text>
</comment>
<reference evidence="1" key="1">
    <citation type="submission" date="2023-04" db="EMBL/GenBank/DDBJ databases">
        <title>Ambrosiozyma monospora NBRC 10751.</title>
        <authorList>
            <person name="Ichikawa N."/>
            <person name="Sato H."/>
            <person name="Tonouchi N."/>
        </authorList>
    </citation>
    <scope>NUCLEOTIDE SEQUENCE</scope>
    <source>
        <strain evidence="1">NBRC 10751</strain>
    </source>
</reference>
<organism evidence="1 2">
    <name type="scientific">Ambrosiozyma monospora</name>
    <name type="common">Yeast</name>
    <name type="synonym">Endomycopsis monosporus</name>
    <dbReference type="NCBI Taxonomy" id="43982"/>
    <lineage>
        <taxon>Eukaryota</taxon>
        <taxon>Fungi</taxon>
        <taxon>Dikarya</taxon>
        <taxon>Ascomycota</taxon>
        <taxon>Saccharomycotina</taxon>
        <taxon>Pichiomycetes</taxon>
        <taxon>Pichiales</taxon>
        <taxon>Pichiaceae</taxon>
        <taxon>Ambrosiozyma</taxon>
    </lineage>
</organism>
<keyword evidence="2" id="KW-1185">Reference proteome</keyword>
<evidence type="ECO:0000313" key="1">
    <source>
        <dbReference type="EMBL" id="GME80236.1"/>
    </source>
</evidence>
<proteinExistence type="predicted"/>
<evidence type="ECO:0000313" key="2">
    <source>
        <dbReference type="Proteomes" id="UP001165064"/>
    </source>
</evidence>
<protein>
    <submittedName>
        <fullName evidence="1">Unnamed protein product</fullName>
    </submittedName>
</protein>
<sequence>MAGTSLSVELFTWFVQIIVDIFFREVSTRGSFNLPQTGATIVVIAPHANQFLDAAVTMYIVNKVTGRRTAFIEAATSFRRRVVGAFSRWSGAISVERPQDLLVSKPGTITYKNYPEDELTIVGTGTQFTKDCQVKGLLGLPKSIVNAKIAEVISDTELKLQKPISKAKGVEMLLAGTEYKTAPRIDNSQLFNNVFDRLHAGDLIAIAAEGGSHDRTQFLPFKPGFAIMALGAAAKYPDTEVSIVPCGLNYFHPNKFRSRAVLEFGEPIVITSKDGKEYEADAKAKVDSVMSEITDAMKAVTQQSPDYETLQVIQAARRLYAYPKKHIPLPLVVEMNRNLLIGYTQYHDDPQIQHLKQSVMDYNKRLHYLGLTDHQLEKYTNNVFKTSYLLLRRTVNLLFLVALSLPGTVLFSPVFIACRVISRKKQREALAKSSVKIKGKDVLGSWKVLIALVFAPSLYTFYSLVGTFLALKYSLLPNWYILQFKIVIYSTCYALLVCTTYAAFRIGETGMDILKSLRPLVLSLSPKSKQVSNLKLERQKLSMEVTQVINDLGPKVFPKFSLSHLDKISDEVDEEKEELVVISHERDPLSRSRIADGLRSRSRSRSRSGSKSASRSRASSVASGFTEPGDLPNLANVSIFPDALQLKDQDLSSRASSADLVGESRSGVVNTGTDLGDKVREAVLKRNIGQLQKDDDEEEEED</sequence>
<dbReference type="EMBL" id="BSXS01002962">
    <property type="protein sequence ID" value="GME80236.1"/>
    <property type="molecule type" value="Genomic_DNA"/>
</dbReference>
<accession>A0ACB5T2X5</accession>
<gene>
    <name evidence="1" type="ORF">Amon02_000435600</name>
</gene>
<name>A0ACB5T2X5_AMBMO</name>
<dbReference type="Proteomes" id="UP001165064">
    <property type="component" value="Unassembled WGS sequence"/>
</dbReference>